<dbReference type="Proteomes" id="UP000466931">
    <property type="component" value="Chromosome"/>
</dbReference>
<keyword evidence="2" id="KW-1185">Reference proteome</keyword>
<dbReference type="AlphaFoldDB" id="A0A7I7XVT4"/>
<dbReference type="SUPFAM" id="SSF54909">
    <property type="entry name" value="Dimeric alpha+beta barrel"/>
    <property type="match status" value="1"/>
</dbReference>
<protein>
    <submittedName>
        <fullName evidence="1">Uncharacterized protein</fullName>
    </submittedName>
</protein>
<dbReference type="InterPro" id="IPR011008">
    <property type="entry name" value="Dimeric_a/b-barrel"/>
</dbReference>
<reference evidence="1" key="1">
    <citation type="journal article" date="2019" name="Emerg. Microbes Infect.">
        <title>Comprehensive subspecies identification of 175 nontuberculous mycobacteria species based on 7547 genomic profiles.</title>
        <authorList>
            <person name="Matsumoto Y."/>
            <person name="Kinjo T."/>
            <person name="Motooka D."/>
            <person name="Nabeya D."/>
            <person name="Jung N."/>
            <person name="Uechi K."/>
            <person name="Horii T."/>
            <person name="Iida T."/>
            <person name="Fujita J."/>
            <person name="Nakamura S."/>
        </authorList>
    </citation>
    <scope>NUCLEOTIDE SEQUENCE [LARGE SCALE GENOMIC DNA]</scope>
    <source>
        <strain evidence="1">JCM 13671</strain>
    </source>
</reference>
<dbReference type="OrthoDB" id="5182530at2"/>
<evidence type="ECO:0000313" key="2">
    <source>
        <dbReference type="Proteomes" id="UP000466931"/>
    </source>
</evidence>
<dbReference type="EMBL" id="AP022612">
    <property type="protein sequence ID" value="BBZ33379.1"/>
    <property type="molecule type" value="Genomic_DNA"/>
</dbReference>
<dbReference type="RefSeq" id="WP_085150399.1">
    <property type="nucleotide sequence ID" value="NZ_AP022612.1"/>
</dbReference>
<evidence type="ECO:0000313" key="1">
    <source>
        <dbReference type="EMBL" id="BBZ33379.1"/>
    </source>
</evidence>
<name>A0A7I7XVT4_9MYCO</name>
<organism evidence="1 2">
    <name type="scientific">Mycolicibacterium confluentis</name>
    <dbReference type="NCBI Taxonomy" id="28047"/>
    <lineage>
        <taxon>Bacteria</taxon>
        <taxon>Bacillati</taxon>
        <taxon>Actinomycetota</taxon>
        <taxon>Actinomycetes</taxon>
        <taxon>Mycobacteriales</taxon>
        <taxon>Mycobacteriaceae</taxon>
        <taxon>Mycolicibacterium</taxon>
    </lineage>
</organism>
<gene>
    <name evidence="1" type="ORF">MCNF_19840</name>
</gene>
<proteinExistence type="predicted"/>
<sequence length="206" mass="22375">MYARTTTVWGRPGSIDDGIASIRGAVMPELQKMHGFVGLSLLADRESGRCIATSAWQSEDDMRASGPLIREVRDRAAQTLGGAPEIAEWEIAVMHRDHDSAEGTCVRVGWAKVDPARMDAGIDLFKDSVLPAFEELEGHCSASLMVNRHTGLVVVSTAFDSADALHRTMGKLDTLRDDTVAEAGAEMLEECDFELAIAHLRVPELV</sequence>
<reference evidence="1" key="2">
    <citation type="submission" date="2020-02" db="EMBL/GenBank/DDBJ databases">
        <authorList>
            <person name="Matsumoto Y."/>
            <person name="Motooka D."/>
            <person name="Nakamura S."/>
        </authorList>
    </citation>
    <scope>NUCLEOTIDE SEQUENCE</scope>
    <source>
        <strain evidence="1">JCM 13671</strain>
    </source>
</reference>
<accession>A0A7I7XVT4</accession>